<feature type="transmembrane region" description="Helical" evidence="2">
    <location>
        <begin position="114"/>
        <end position="135"/>
    </location>
</feature>
<protein>
    <submittedName>
        <fullName evidence="3">Uncharacterized protein</fullName>
    </submittedName>
</protein>
<accession>A0A3M8P8M7</accession>
<evidence type="ECO:0000313" key="4">
    <source>
        <dbReference type="Proteomes" id="UP000275473"/>
    </source>
</evidence>
<keyword evidence="2" id="KW-0472">Membrane</keyword>
<dbReference type="AlphaFoldDB" id="A0A3M8P8M7"/>
<organism evidence="3 4">
    <name type="scientific">Planococcus salinus</name>
    <dbReference type="NCBI Taxonomy" id="1848460"/>
    <lineage>
        <taxon>Bacteria</taxon>
        <taxon>Bacillati</taxon>
        <taxon>Bacillota</taxon>
        <taxon>Bacilli</taxon>
        <taxon>Bacillales</taxon>
        <taxon>Caryophanaceae</taxon>
        <taxon>Planococcus</taxon>
    </lineage>
</organism>
<evidence type="ECO:0000256" key="1">
    <source>
        <dbReference type="SAM" id="MobiDB-lite"/>
    </source>
</evidence>
<proteinExistence type="predicted"/>
<evidence type="ECO:0000256" key="2">
    <source>
        <dbReference type="SAM" id="Phobius"/>
    </source>
</evidence>
<name>A0A3M8P8M7_9BACL</name>
<reference evidence="3 4" key="1">
    <citation type="journal article" date="2018" name="Int. J. Syst. Evol. Microbiol.">
        <title>Planococcus salinus sp. nov., a moderately halophilic bacterium isolated from a saline-alkali soil.</title>
        <authorList>
            <person name="Gan L."/>
        </authorList>
    </citation>
    <scope>NUCLEOTIDE SEQUENCE [LARGE SCALE GENOMIC DNA]</scope>
    <source>
        <strain evidence="3 4">LCB217</strain>
    </source>
</reference>
<gene>
    <name evidence="3" type="ORF">EEX84_09060</name>
</gene>
<dbReference type="RefSeq" id="WP_123165310.1">
    <property type="nucleotide sequence ID" value="NZ_RIAX01000005.1"/>
</dbReference>
<evidence type="ECO:0000313" key="3">
    <source>
        <dbReference type="EMBL" id="RNF39610.1"/>
    </source>
</evidence>
<keyword evidence="2" id="KW-1133">Transmembrane helix</keyword>
<feature type="transmembrane region" description="Helical" evidence="2">
    <location>
        <begin position="347"/>
        <end position="368"/>
    </location>
</feature>
<dbReference type="Proteomes" id="UP000275473">
    <property type="component" value="Unassembled WGS sequence"/>
</dbReference>
<dbReference type="EMBL" id="RIAX01000005">
    <property type="protein sequence ID" value="RNF39610.1"/>
    <property type="molecule type" value="Genomic_DNA"/>
</dbReference>
<sequence length="458" mass="53328">MARFKFFSKFNQKGGKDRTSTESTSPLKSTKRMKHENLTVQVKGMPSKKYDGKNQLRKRRREELINVSRWYKIIRMCLFISGVISLLFSIFLFDFDFRNFGSASTFRELFRNPVFTRILIIILGVSMVSLSFVPLGKVYRIVRQDIDHELEMLDIEDYYKEAQDLSSQDLTEKEALRQREYFLKCRRKELIKFARWHRWLRRTLMALGVFSLLFSIFVFDLSISNGPFASPSGLFQNPRITRILIFLFGVSMLLLSMVPLRNAFQGERQAIDHELEMIRIGVYSIEARAETLFKQHHLELKRYYDEALSENSWLYKIGVVCLALGFFIIGVTFYFFYIGRFEVESQIIIAILGGVSAIATDLVAAIYIKMHAETIKTLTQFHNRFVNTHHFYFGNFLISKIKNEDKRDDAIVKLAMSIIREGELEPNQEAGGESDTENKKKAADTENKKKAADTEVEK</sequence>
<comment type="caution">
    <text evidence="3">The sequence shown here is derived from an EMBL/GenBank/DDBJ whole genome shotgun (WGS) entry which is preliminary data.</text>
</comment>
<feature type="transmembrane region" description="Helical" evidence="2">
    <location>
        <begin position="204"/>
        <end position="223"/>
    </location>
</feature>
<feature type="region of interest" description="Disordered" evidence="1">
    <location>
        <begin position="9"/>
        <end position="32"/>
    </location>
</feature>
<keyword evidence="4" id="KW-1185">Reference proteome</keyword>
<feature type="transmembrane region" description="Helical" evidence="2">
    <location>
        <begin position="243"/>
        <end position="260"/>
    </location>
</feature>
<feature type="compositionally biased region" description="Basic and acidic residues" evidence="1">
    <location>
        <begin position="436"/>
        <end position="458"/>
    </location>
</feature>
<feature type="transmembrane region" description="Helical" evidence="2">
    <location>
        <begin position="73"/>
        <end position="94"/>
    </location>
</feature>
<feature type="region of interest" description="Disordered" evidence="1">
    <location>
        <begin position="424"/>
        <end position="458"/>
    </location>
</feature>
<keyword evidence="2" id="KW-0812">Transmembrane</keyword>
<feature type="transmembrane region" description="Helical" evidence="2">
    <location>
        <begin position="313"/>
        <end position="335"/>
    </location>
</feature>
<dbReference type="OrthoDB" id="2991294at2"/>